<dbReference type="AlphaFoldDB" id="A0A4R4Y8T9"/>
<evidence type="ECO:0000313" key="2">
    <source>
        <dbReference type="EMBL" id="TDD40845.1"/>
    </source>
</evidence>
<dbReference type="OrthoDB" id="9858138at2"/>
<proteinExistence type="predicted"/>
<gene>
    <name evidence="2" type="ORF">E1288_34435</name>
</gene>
<evidence type="ECO:0000256" key="1">
    <source>
        <dbReference type="SAM" id="MobiDB-lite"/>
    </source>
</evidence>
<reference evidence="2 3" key="1">
    <citation type="submission" date="2019-03" db="EMBL/GenBank/DDBJ databases">
        <title>Draft genome sequences of novel Actinobacteria.</title>
        <authorList>
            <person name="Sahin N."/>
            <person name="Ay H."/>
            <person name="Saygin H."/>
        </authorList>
    </citation>
    <scope>NUCLEOTIDE SEQUENCE [LARGE SCALE GENOMIC DNA]</scope>
    <source>
        <strain evidence="2 3">7K502</strain>
    </source>
</reference>
<comment type="caution">
    <text evidence="2">The sequence shown here is derived from an EMBL/GenBank/DDBJ whole genome shotgun (WGS) entry which is preliminary data.</text>
</comment>
<sequence length="227" mass="25334">MLALIRSTVRQHAGDILVNQDPYDLYAVQDALLLNTADDLMPEGFPDLRIALTDARVVLDETAQAALADHDEAQRRQWQRANALRAQTIALKDLLVEPGLGLAWMAKTQPDSAVNRKQEIIDFLDHIAKEAGPVAEGDTLVEPLVELFREFVAPLTDPTQRQLVLKTLPAFFEYYGQYELAQKAEQSAAVIQATVTTTALDSDILSERAEEAEVDDHHHETTSPRRR</sequence>
<organism evidence="2 3">
    <name type="scientific">Saccharopolyspora elongata</name>
    <dbReference type="NCBI Taxonomy" id="2530387"/>
    <lineage>
        <taxon>Bacteria</taxon>
        <taxon>Bacillati</taxon>
        <taxon>Actinomycetota</taxon>
        <taxon>Actinomycetes</taxon>
        <taxon>Pseudonocardiales</taxon>
        <taxon>Pseudonocardiaceae</taxon>
        <taxon>Saccharopolyspora</taxon>
    </lineage>
</organism>
<accession>A0A4R4Y8T9</accession>
<dbReference type="EMBL" id="SMKW01000066">
    <property type="protein sequence ID" value="TDD40845.1"/>
    <property type="molecule type" value="Genomic_DNA"/>
</dbReference>
<protein>
    <submittedName>
        <fullName evidence="2">Uncharacterized protein</fullName>
    </submittedName>
</protein>
<keyword evidence="3" id="KW-1185">Reference proteome</keyword>
<dbReference type="RefSeq" id="WP_132492772.1">
    <property type="nucleotide sequence ID" value="NZ_SMKW01000066.1"/>
</dbReference>
<name>A0A4R4Y8T9_9PSEU</name>
<feature type="region of interest" description="Disordered" evidence="1">
    <location>
        <begin position="206"/>
        <end position="227"/>
    </location>
</feature>
<dbReference type="Proteomes" id="UP000294947">
    <property type="component" value="Unassembled WGS sequence"/>
</dbReference>
<evidence type="ECO:0000313" key="3">
    <source>
        <dbReference type="Proteomes" id="UP000294947"/>
    </source>
</evidence>